<dbReference type="AlphaFoldDB" id="A0AAQ3M6T8"/>
<gene>
    <name evidence="2" type="ORF">R9X50_00577600</name>
</gene>
<keyword evidence="3" id="KW-1185">Reference proteome</keyword>
<proteinExistence type="predicted"/>
<organism evidence="2 3">
    <name type="scientific">Acrodontium crateriforme</name>
    <dbReference type="NCBI Taxonomy" id="150365"/>
    <lineage>
        <taxon>Eukaryota</taxon>
        <taxon>Fungi</taxon>
        <taxon>Dikarya</taxon>
        <taxon>Ascomycota</taxon>
        <taxon>Pezizomycotina</taxon>
        <taxon>Dothideomycetes</taxon>
        <taxon>Dothideomycetidae</taxon>
        <taxon>Mycosphaerellales</taxon>
        <taxon>Teratosphaeriaceae</taxon>
        <taxon>Acrodontium</taxon>
    </lineage>
</organism>
<accession>A0AAQ3M6T8</accession>
<dbReference type="Proteomes" id="UP001303373">
    <property type="component" value="Chromosome 9"/>
</dbReference>
<evidence type="ECO:0000256" key="1">
    <source>
        <dbReference type="SAM" id="MobiDB-lite"/>
    </source>
</evidence>
<evidence type="ECO:0000313" key="2">
    <source>
        <dbReference type="EMBL" id="WPH02907.1"/>
    </source>
</evidence>
<sequence>MATLAPALNASAGTKRQRGVDDDGTFHVEPQRKHARPTFSSPDDLEGWQHDSVISTPTGPVGMLYQRPSYDSDEHSSMMSEHGSTEDIAMSSDDDDMRGTFAYSTEDGGFGTNSNGLNSSPWRERTIHSSPRVPTPFGTTRSSFRSVIQTRPSTRQHVRQRHPQEILSSDHLEVPPSIVEDVPTPPSAAAAEAAGSQLSMLSVNDMDIEASEAVPTITVDSARHYTTFEEPSSYDNSSLNYDAMDSGPENTPVRRQRQRSGAQSHGSASPGRPGEEGGFGRRGFSMGFRADCEKCQMRVPGHMNHFIT</sequence>
<reference evidence="2 3" key="1">
    <citation type="submission" date="2023-11" db="EMBL/GenBank/DDBJ databases">
        <title>An acidophilic fungus is an integral part of prey digestion in a carnivorous sundew plant.</title>
        <authorList>
            <person name="Tsai I.J."/>
        </authorList>
    </citation>
    <scope>NUCLEOTIDE SEQUENCE [LARGE SCALE GENOMIC DNA]</scope>
    <source>
        <strain evidence="2">169a</strain>
    </source>
</reference>
<dbReference type="EMBL" id="CP138588">
    <property type="protein sequence ID" value="WPH02907.1"/>
    <property type="molecule type" value="Genomic_DNA"/>
</dbReference>
<feature type="compositionally biased region" description="Basic and acidic residues" evidence="1">
    <location>
        <begin position="162"/>
        <end position="173"/>
    </location>
</feature>
<feature type="region of interest" description="Disordered" evidence="1">
    <location>
        <begin position="1"/>
        <end position="186"/>
    </location>
</feature>
<feature type="compositionally biased region" description="Polar residues" evidence="1">
    <location>
        <begin position="229"/>
        <end position="240"/>
    </location>
</feature>
<feature type="compositionally biased region" description="Basic and acidic residues" evidence="1">
    <location>
        <begin position="18"/>
        <end position="32"/>
    </location>
</feature>
<feature type="region of interest" description="Disordered" evidence="1">
    <location>
        <begin position="229"/>
        <end position="282"/>
    </location>
</feature>
<feature type="compositionally biased region" description="Polar residues" evidence="1">
    <location>
        <begin position="112"/>
        <end position="121"/>
    </location>
</feature>
<name>A0AAQ3M6T8_9PEZI</name>
<protein>
    <submittedName>
        <fullName evidence="2">Uncharacterized protein</fullName>
    </submittedName>
</protein>
<evidence type="ECO:0000313" key="3">
    <source>
        <dbReference type="Proteomes" id="UP001303373"/>
    </source>
</evidence>
<feature type="compositionally biased region" description="Polar residues" evidence="1">
    <location>
        <begin position="137"/>
        <end position="153"/>
    </location>
</feature>